<protein>
    <submittedName>
        <fullName evidence="4">Zinc ABC transporter substrate-binding protein</fullName>
    </submittedName>
</protein>
<proteinExistence type="inferred from homology"/>
<dbReference type="Gene3D" id="3.40.50.1980">
    <property type="entry name" value="Nitrogenase molybdenum iron protein domain"/>
    <property type="match status" value="2"/>
</dbReference>
<gene>
    <name evidence="4" type="ORF">DLK05_07955</name>
</gene>
<dbReference type="SUPFAM" id="SSF53807">
    <property type="entry name" value="Helical backbone' metal receptor"/>
    <property type="match status" value="1"/>
</dbReference>
<accession>A0A434AVL8</accession>
<evidence type="ECO:0000256" key="3">
    <source>
        <dbReference type="ARBA" id="ARBA00022729"/>
    </source>
</evidence>
<dbReference type="AlphaFoldDB" id="A0A434AVL8"/>
<dbReference type="GO" id="GO:0030001">
    <property type="term" value="P:metal ion transport"/>
    <property type="evidence" value="ECO:0007669"/>
    <property type="project" value="InterPro"/>
</dbReference>
<dbReference type="Proteomes" id="UP000282985">
    <property type="component" value="Unassembled WGS sequence"/>
</dbReference>
<evidence type="ECO:0000313" key="4">
    <source>
        <dbReference type="EMBL" id="RUT78500.1"/>
    </source>
</evidence>
<keyword evidence="2" id="KW-0813">Transport</keyword>
<sequence>MRLLNIFFLILLCSAFSCQQKKMEKKENVLTVSILPQKFFIEQIAGDDFHVNVLIPPGASPATYEPTPLQMTKISHSMAYFRIGHIPFEEAWCDKIIESAGDIKVFDLSGDVKLIKNQGHHHGDHFHEEGIDPHIWSSPKTVEKIVQRLYLDLVQLKPNNQKKYEANLNIFLGKIRDLDILATKEFNGENMKAFMIFHPALSYLARDYGLKQIPIEMEGKEPSPAYMQHLVMEAREYNIKTIFIQKQFNKENAETLAREIGAKVVAIDPLSENWLMEMENIIRQLNGNGNVKNSEL</sequence>
<dbReference type="PANTHER" id="PTHR42953:SF3">
    <property type="entry name" value="HIGH-AFFINITY ZINC UPTAKE SYSTEM PROTEIN ZNUA"/>
    <property type="match status" value="1"/>
</dbReference>
<dbReference type="InterPro" id="IPR006127">
    <property type="entry name" value="ZnuA-like"/>
</dbReference>
<comment type="similarity">
    <text evidence="1">Belongs to the bacterial solute-binding protein 9 family.</text>
</comment>
<comment type="caution">
    <text evidence="4">The sequence shown here is derived from an EMBL/GenBank/DDBJ whole genome shotgun (WGS) entry which is preliminary data.</text>
</comment>
<dbReference type="Pfam" id="PF01297">
    <property type="entry name" value="ZnuA"/>
    <property type="match status" value="1"/>
</dbReference>
<dbReference type="PROSITE" id="PS51257">
    <property type="entry name" value="PROKAR_LIPOPROTEIN"/>
    <property type="match status" value="1"/>
</dbReference>
<dbReference type="OrthoDB" id="9810636at2"/>
<keyword evidence="3" id="KW-0732">Signal</keyword>
<dbReference type="EMBL" id="RJJX01000008">
    <property type="protein sequence ID" value="RUT78500.1"/>
    <property type="molecule type" value="Genomic_DNA"/>
</dbReference>
<organism evidence="4 5">
    <name type="scientific">Ancylomarina longa</name>
    <dbReference type="NCBI Taxonomy" id="2487017"/>
    <lineage>
        <taxon>Bacteria</taxon>
        <taxon>Pseudomonadati</taxon>
        <taxon>Bacteroidota</taxon>
        <taxon>Bacteroidia</taxon>
        <taxon>Marinilabiliales</taxon>
        <taxon>Marinifilaceae</taxon>
        <taxon>Ancylomarina</taxon>
    </lineage>
</organism>
<keyword evidence="5" id="KW-1185">Reference proteome</keyword>
<dbReference type="PANTHER" id="PTHR42953">
    <property type="entry name" value="HIGH-AFFINITY ZINC UPTAKE SYSTEM PROTEIN ZNUA-RELATED"/>
    <property type="match status" value="1"/>
</dbReference>
<evidence type="ECO:0000256" key="2">
    <source>
        <dbReference type="ARBA" id="ARBA00022448"/>
    </source>
</evidence>
<evidence type="ECO:0000313" key="5">
    <source>
        <dbReference type="Proteomes" id="UP000282985"/>
    </source>
</evidence>
<evidence type="ECO:0000256" key="1">
    <source>
        <dbReference type="ARBA" id="ARBA00011028"/>
    </source>
</evidence>
<name>A0A434AVL8_9BACT</name>
<dbReference type="InterPro" id="IPR050492">
    <property type="entry name" value="Bact_metal-bind_prot9"/>
</dbReference>
<dbReference type="GO" id="GO:0046872">
    <property type="term" value="F:metal ion binding"/>
    <property type="evidence" value="ECO:0007669"/>
    <property type="project" value="InterPro"/>
</dbReference>
<reference evidence="4 5" key="1">
    <citation type="submission" date="2018-11" db="EMBL/GenBank/DDBJ databases">
        <title>Parancylomarina longa gen. nov., sp. nov., isolated from sediments of southern Okinawa.</title>
        <authorList>
            <person name="Fu T."/>
        </authorList>
    </citation>
    <scope>NUCLEOTIDE SEQUENCE [LARGE SCALE GENOMIC DNA]</scope>
    <source>
        <strain evidence="4 5">T3-2 S1-C</strain>
    </source>
</reference>